<dbReference type="InterPro" id="IPR015943">
    <property type="entry name" value="WD40/YVTN_repeat-like_dom_sf"/>
</dbReference>
<dbReference type="Pfam" id="PF13360">
    <property type="entry name" value="PQQ_2"/>
    <property type="match status" value="2"/>
</dbReference>
<protein>
    <submittedName>
        <fullName evidence="3">PQQ-binding-like beta-propeller repeat protein</fullName>
    </submittedName>
</protein>
<feature type="signal peptide" evidence="1">
    <location>
        <begin position="1"/>
        <end position="21"/>
    </location>
</feature>
<comment type="caution">
    <text evidence="3">The sequence shown here is derived from an EMBL/GenBank/DDBJ whole genome shotgun (WGS) entry which is preliminary data.</text>
</comment>
<dbReference type="InterPro" id="IPR011047">
    <property type="entry name" value="Quinoprotein_ADH-like_sf"/>
</dbReference>
<keyword evidence="4" id="KW-1185">Reference proteome</keyword>
<proteinExistence type="predicted"/>
<dbReference type="SUPFAM" id="SSF50998">
    <property type="entry name" value="Quinoprotein alcohol dehydrogenase-like"/>
    <property type="match status" value="1"/>
</dbReference>
<keyword evidence="1" id="KW-0732">Signal</keyword>
<evidence type="ECO:0000259" key="2">
    <source>
        <dbReference type="Pfam" id="PF13360"/>
    </source>
</evidence>
<dbReference type="EMBL" id="VVIW01000024">
    <property type="protein sequence ID" value="NHZ43900.1"/>
    <property type="molecule type" value="Genomic_DNA"/>
</dbReference>
<evidence type="ECO:0000313" key="3">
    <source>
        <dbReference type="EMBL" id="NHZ43900.1"/>
    </source>
</evidence>
<accession>A0ABX0MG55</accession>
<dbReference type="PROSITE" id="PS51257">
    <property type="entry name" value="PROKAR_LIPOPROTEIN"/>
    <property type="match status" value="1"/>
</dbReference>
<dbReference type="Gene3D" id="2.130.10.10">
    <property type="entry name" value="YVTN repeat-like/Quinoprotein amine dehydrogenase"/>
    <property type="match status" value="1"/>
</dbReference>
<sequence>MNVRFSGLMAGVVALSLAACGGGSGGGNPATPQSNQAGNWLTFTPAAPATAQYQGESASVVLAAIASRTFAAPFNVAIVDASGVISPDVRITALSPTEYVATLRTSSTLAAGEHSTMLEVRLCEDTPTICAKPLPGSPWRVPLKVQVKSAAEAKARLTVATPSVSVTTYPGEKAGFSIEAQLSKEPISQSVNIGVFDPSSLTIAPLSRTASAPDGRYVFDLSTATSNALAIGTHSSNLELRLCQDDVRVCRQPMAGSPWIVPLTVKVVSPTNLTTLTAVDGVGAWSTYQGNPAHTGHVAASFDPAAFSRRWKVASDGNYSRDFVSAAIDNGRAFFVRRVTGGRSELIAVSEDTGEQAWKVDLGTLNQVNSPAASNGRVYLTSTGHQDTFLWVYDQVSGMLLRQETMSSQWPSYSAPTVLGTDVYTVNGYFGGISKYGDAQGKFSWHVAGKPNAGWSPSTDGRFVYTYSTPDNTLRVLDAANGSVAYSIGDPYPYSTYFISTPVVLTDTQQAIVGGGSLTAFDLNGHKRSWIQNASTTGTPAYGNGTIYALAANGLSLEARAPATGNLLWTVSLPEGGYYTNVIVTRNLAFVSSSSSTQAIDLAAKKIVWTYPMGGSLAISARGVLYVLNASSVLAAVNLR</sequence>
<reference evidence="3 4" key="1">
    <citation type="submission" date="2019-09" db="EMBL/GenBank/DDBJ databases">
        <title>Taxonomy of Antarctic Massilia spp.: description of Massilia rubra sp. nov., Massilia aquatica sp. nov., Massilia mucilaginosa sp. nov., Massilia frigida sp. nov. isolated from streams, lakes and regoliths.</title>
        <authorList>
            <person name="Holochova P."/>
            <person name="Sedlacek I."/>
            <person name="Kralova S."/>
            <person name="Maslanova I."/>
            <person name="Busse H.-J."/>
            <person name="Stankova E."/>
            <person name="Vrbovska V."/>
            <person name="Kovarovic V."/>
            <person name="Bartak M."/>
            <person name="Svec P."/>
            <person name="Pantucek R."/>
        </authorList>
    </citation>
    <scope>NUCLEOTIDE SEQUENCE [LARGE SCALE GENOMIC DNA]</scope>
    <source>
        <strain evidence="3 4">CCM 8693</strain>
    </source>
</reference>
<name>A0ABX0MG55_9BURK</name>
<dbReference type="RefSeq" id="WP_167080090.1">
    <property type="nucleotide sequence ID" value="NZ_VVIW01000024.1"/>
</dbReference>
<feature type="domain" description="Pyrrolo-quinoline quinone repeat" evidence="2">
    <location>
        <begin position="296"/>
        <end position="401"/>
    </location>
</feature>
<gene>
    <name evidence="3" type="ORF">F1609_27585</name>
</gene>
<feature type="chain" id="PRO_5046717721" evidence="1">
    <location>
        <begin position="22"/>
        <end position="640"/>
    </location>
</feature>
<feature type="domain" description="Pyrrolo-quinoline quinone repeat" evidence="2">
    <location>
        <begin position="416"/>
        <end position="611"/>
    </location>
</feature>
<dbReference type="Gene3D" id="2.40.10.480">
    <property type="match status" value="1"/>
</dbReference>
<evidence type="ECO:0000313" key="4">
    <source>
        <dbReference type="Proteomes" id="UP000819052"/>
    </source>
</evidence>
<dbReference type="Proteomes" id="UP000819052">
    <property type="component" value="Unassembled WGS sequence"/>
</dbReference>
<dbReference type="PANTHER" id="PTHR34512">
    <property type="entry name" value="CELL SURFACE PROTEIN"/>
    <property type="match status" value="1"/>
</dbReference>
<dbReference type="InterPro" id="IPR002372">
    <property type="entry name" value="PQQ_rpt_dom"/>
</dbReference>
<dbReference type="PANTHER" id="PTHR34512:SF30">
    <property type="entry name" value="OUTER MEMBRANE PROTEIN ASSEMBLY FACTOR BAMB"/>
    <property type="match status" value="1"/>
</dbReference>
<organism evidence="3 4">
    <name type="scientific">Massilia aquatica</name>
    <dbReference type="NCBI Taxonomy" id="2609000"/>
    <lineage>
        <taxon>Bacteria</taxon>
        <taxon>Pseudomonadati</taxon>
        <taxon>Pseudomonadota</taxon>
        <taxon>Betaproteobacteria</taxon>
        <taxon>Burkholderiales</taxon>
        <taxon>Oxalobacteraceae</taxon>
        <taxon>Telluria group</taxon>
        <taxon>Massilia</taxon>
    </lineage>
</organism>
<evidence type="ECO:0000256" key="1">
    <source>
        <dbReference type="SAM" id="SignalP"/>
    </source>
</evidence>